<proteinExistence type="predicted"/>
<sequence length="101" mass="10159">MRRGSPRQPPGEHASLPGPRSARREACRSQGAATGEGSGAGSGAVATASRLGQGGGCHAEGPRSIHNKHLMQHRLIGVKLGRSIAGDETGAASGLITMALN</sequence>
<reference evidence="2" key="1">
    <citation type="journal article" date="2022" name="bioRxiv">
        <title>Sequencing and chromosome-scale assembly of the giantPleurodeles waltlgenome.</title>
        <authorList>
            <person name="Brown T."/>
            <person name="Elewa A."/>
            <person name="Iarovenko S."/>
            <person name="Subramanian E."/>
            <person name="Araus A.J."/>
            <person name="Petzold A."/>
            <person name="Susuki M."/>
            <person name="Suzuki K.-i.T."/>
            <person name="Hayashi T."/>
            <person name="Toyoda A."/>
            <person name="Oliveira C."/>
            <person name="Osipova E."/>
            <person name="Leigh N.D."/>
            <person name="Simon A."/>
            <person name="Yun M.H."/>
        </authorList>
    </citation>
    <scope>NUCLEOTIDE SEQUENCE</scope>
    <source>
        <strain evidence="2">20211129_DDA</strain>
        <tissue evidence="2">Liver</tissue>
    </source>
</reference>
<evidence type="ECO:0000256" key="1">
    <source>
        <dbReference type="SAM" id="MobiDB-lite"/>
    </source>
</evidence>
<feature type="region of interest" description="Disordered" evidence="1">
    <location>
        <begin position="1"/>
        <end position="68"/>
    </location>
</feature>
<dbReference type="EMBL" id="JANPWB010000008">
    <property type="protein sequence ID" value="KAJ1166108.1"/>
    <property type="molecule type" value="Genomic_DNA"/>
</dbReference>
<evidence type="ECO:0000313" key="3">
    <source>
        <dbReference type="Proteomes" id="UP001066276"/>
    </source>
</evidence>
<name>A0AAV7SPU5_PLEWA</name>
<dbReference type="Proteomes" id="UP001066276">
    <property type="component" value="Chromosome 4_2"/>
</dbReference>
<protein>
    <submittedName>
        <fullName evidence="2">Uncharacterized protein</fullName>
    </submittedName>
</protein>
<dbReference type="AlphaFoldDB" id="A0AAV7SPU5"/>
<keyword evidence="3" id="KW-1185">Reference proteome</keyword>
<organism evidence="2 3">
    <name type="scientific">Pleurodeles waltl</name>
    <name type="common">Iberian ribbed newt</name>
    <dbReference type="NCBI Taxonomy" id="8319"/>
    <lineage>
        <taxon>Eukaryota</taxon>
        <taxon>Metazoa</taxon>
        <taxon>Chordata</taxon>
        <taxon>Craniata</taxon>
        <taxon>Vertebrata</taxon>
        <taxon>Euteleostomi</taxon>
        <taxon>Amphibia</taxon>
        <taxon>Batrachia</taxon>
        <taxon>Caudata</taxon>
        <taxon>Salamandroidea</taxon>
        <taxon>Salamandridae</taxon>
        <taxon>Pleurodelinae</taxon>
        <taxon>Pleurodeles</taxon>
    </lineage>
</organism>
<gene>
    <name evidence="2" type="ORF">NDU88_006517</name>
</gene>
<accession>A0AAV7SPU5</accession>
<evidence type="ECO:0000313" key="2">
    <source>
        <dbReference type="EMBL" id="KAJ1166108.1"/>
    </source>
</evidence>
<comment type="caution">
    <text evidence="2">The sequence shown here is derived from an EMBL/GenBank/DDBJ whole genome shotgun (WGS) entry which is preliminary data.</text>
</comment>